<organism evidence="2 3">
    <name type="scientific">Bifidobacterium catenulatum</name>
    <dbReference type="NCBI Taxonomy" id="1686"/>
    <lineage>
        <taxon>Bacteria</taxon>
        <taxon>Bacillati</taxon>
        <taxon>Actinomycetota</taxon>
        <taxon>Actinomycetes</taxon>
        <taxon>Bifidobacteriales</taxon>
        <taxon>Bifidobacteriaceae</taxon>
        <taxon>Bifidobacterium</taxon>
    </lineage>
</organism>
<keyword evidence="2" id="KW-0547">Nucleotide-binding</keyword>
<comment type="caution">
    <text evidence="2">The sequence shown here is derived from an EMBL/GenBank/DDBJ whole genome shotgun (WGS) entry which is preliminary data.</text>
</comment>
<dbReference type="GO" id="GO:0005524">
    <property type="term" value="F:ATP binding"/>
    <property type="evidence" value="ECO:0007669"/>
    <property type="project" value="UniProtKB-KW"/>
</dbReference>
<dbReference type="Proteomes" id="UP001211105">
    <property type="component" value="Unassembled WGS sequence"/>
</dbReference>
<dbReference type="EMBL" id="JAQKGX010000002">
    <property type="protein sequence ID" value="MDB1161414.1"/>
    <property type="molecule type" value="Genomic_DNA"/>
</dbReference>
<accession>A0AAW5ZZM0</accession>
<protein>
    <submittedName>
        <fullName evidence="2">ATP-binding protein</fullName>
    </submittedName>
</protein>
<dbReference type="RefSeq" id="WP_195223844.1">
    <property type="nucleotide sequence ID" value="NZ_JADMXZ010000004.1"/>
</dbReference>
<reference evidence="2" key="1">
    <citation type="submission" date="2023-01" db="EMBL/GenBank/DDBJ databases">
        <title>Human gut microbiome strain richness.</title>
        <authorList>
            <person name="Chen-Liaw A."/>
        </authorList>
    </citation>
    <scope>NUCLEOTIDE SEQUENCE</scope>
    <source>
        <strain evidence="2">BSD2780120875st1_E5_BSD2780120875b_170604</strain>
    </source>
</reference>
<evidence type="ECO:0000313" key="3">
    <source>
        <dbReference type="Proteomes" id="UP001211105"/>
    </source>
</evidence>
<dbReference type="AlphaFoldDB" id="A0AAW5ZZM0"/>
<dbReference type="SUPFAM" id="SSF52540">
    <property type="entry name" value="P-loop containing nucleoside triphosphate hydrolases"/>
    <property type="match status" value="1"/>
</dbReference>
<keyword evidence="2" id="KW-0067">ATP-binding</keyword>
<proteinExistence type="predicted"/>
<feature type="compositionally biased region" description="Basic and acidic residues" evidence="1">
    <location>
        <begin position="83"/>
        <end position="93"/>
    </location>
</feature>
<gene>
    <name evidence="2" type="ORF">PL707_03815</name>
</gene>
<feature type="region of interest" description="Disordered" evidence="1">
    <location>
        <begin position="83"/>
        <end position="115"/>
    </location>
</feature>
<evidence type="ECO:0000256" key="1">
    <source>
        <dbReference type="SAM" id="MobiDB-lite"/>
    </source>
</evidence>
<sequence>MAGKELDVLDEHGKDLSMDTGDFYDDGHTDDPIRSGMIVAQSVLPELSERTLSRLETAKTPQEAATVASKAIAKACRKERKRILDEAHAEARRQSKRRKRRRGDDPKANDLLPRSTGPFVRLRGILSFGGAGLVDVPAHSTSTYRAGVLTPWLASGLTMFEGPLIGRETASGTPFRFDAWSPVRAGVTTSVNGMVVGMMGSGKSMFLKTLAIREISYGRHIIIMSDPKGEWVSVADAVGGQSVQVGHGNYLNPLDVGSRPSDLDDEHWLMDCRSRRSVALSGLVSSLREGVMPTSAEQSLLDAASEDMCSGLMNPTVTALVEALDGEWGRTRDVRGLNPTSRDQCCRSLILTLDKLVHGFLQGAFECESTIGIDPSSPMIVFDTSGIDGNDTVRRSVYTAALSALIDSILTAKDGLYRIIIAEEGWEVLSNPMLVDAWDKRMRMTGDWACSNWMLLHELADLEKFGDANSAQRKKVDGILTLSETKVIYRQSPSSLEYLAQLLPDLTDDEKYAIPRLERGVGLFRVGDKVRTLVHPIVSKTAYPVLNTDSGRFG</sequence>
<name>A0AAW5ZZM0_9BIFI</name>
<dbReference type="Gene3D" id="3.40.50.300">
    <property type="entry name" value="P-loop containing nucleotide triphosphate hydrolases"/>
    <property type="match status" value="2"/>
</dbReference>
<evidence type="ECO:0000313" key="2">
    <source>
        <dbReference type="EMBL" id="MDB1161414.1"/>
    </source>
</evidence>
<dbReference type="InterPro" id="IPR027417">
    <property type="entry name" value="P-loop_NTPase"/>
</dbReference>